<reference evidence="7 8" key="1">
    <citation type="submission" date="2016-12" db="EMBL/GenBank/DDBJ databases">
        <title>Trade-off between light-utilization and light-protection in marine flavobacteria.</title>
        <authorList>
            <person name="Kumagai Y."/>
            <person name="Yoshizawa S."/>
            <person name="Kogure K."/>
            <person name="Iwasaki W."/>
        </authorList>
    </citation>
    <scope>NUCLEOTIDE SEQUENCE [LARGE SCALE GENOMIC DNA]</scope>
    <source>
        <strain evidence="7 8">ATCC 43844</strain>
    </source>
</reference>
<dbReference type="NCBIfam" id="TIGR01230">
    <property type="entry name" value="agmatinase"/>
    <property type="match status" value="1"/>
</dbReference>
<evidence type="ECO:0000256" key="6">
    <source>
        <dbReference type="SAM" id="MobiDB-lite"/>
    </source>
</evidence>
<feature type="binding site" evidence="4">
    <location>
        <position position="136"/>
    </location>
    <ligand>
        <name>Mn(2+)</name>
        <dbReference type="ChEBI" id="CHEBI:29035"/>
        <label>1</label>
    </ligand>
</feature>
<keyword evidence="3 5" id="KW-0378">Hydrolase</keyword>
<evidence type="ECO:0000313" key="8">
    <source>
        <dbReference type="Proteomes" id="UP000239068"/>
    </source>
</evidence>
<dbReference type="PROSITE" id="PS51409">
    <property type="entry name" value="ARGINASE_2"/>
    <property type="match status" value="1"/>
</dbReference>
<feature type="binding site" evidence="4">
    <location>
        <position position="213"/>
    </location>
    <ligand>
        <name>Mn(2+)</name>
        <dbReference type="ChEBI" id="CHEBI:29035"/>
        <label>1</label>
    </ligand>
</feature>
<keyword evidence="4" id="KW-0464">Manganese</keyword>
<evidence type="ECO:0000256" key="3">
    <source>
        <dbReference type="ARBA" id="ARBA00022801"/>
    </source>
</evidence>
<dbReference type="InterPro" id="IPR006035">
    <property type="entry name" value="Ureohydrolase"/>
</dbReference>
<evidence type="ECO:0000256" key="1">
    <source>
        <dbReference type="ARBA" id="ARBA00009227"/>
    </source>
</evidence>
<accession>A0A2S7WVR1</accession>
<dbReference type="InterPro" id="IPR020855">
    <property type="entry name" value="Ureohydrolase_Mn_BS"/>
</dbReference>
<evidence type="ECO:0000256" key="4">
    <source>
        <dbReference type="PIRSR" id="PIRSR036979-1"/>
    </source>
</evidence>
<dbReference type="Gene3D" id="3.40.800.10">
    <property type="entry name" value="Ureohydrolase domain"/>
    <property type="match status" value="1"/>
</dbReference>
<keyword evidence="2 4" id="KW-0479">Metal-binding</keyword>
<feature type="binding site" evidence="4">
    <location>
        <position position="109"/>
    </location>
    <ligand>
        <name>Mn(2+)</name>
        <dbReference type="ChEBI" id="CHEBI:29035"/>
        <label>1</label>
    </ligand>
</feature>
<comment type="caution">
    <text evidence="7">The sequence shown here is derived from an EMBL/GenBank/DDBJ whole genome shotgun (WGS) entry which is preliminary data.</text>
</comment>
<dbReference type="GO" id="GO:0046872">
    <property type="term" value="F:metal ion binding"/>
    <property type="evidence" value="ECO:0007669"/>
    <property type="project" value="UniProtKB-KW"/>
</dbReference>
<dbReference type="PROSITE" id="PS01053">
    <property type="entry name" value="ARGINASE_1"/>
    <property type="match status" value="1"/>
</dbReference>
<dbReference type="GO" id="GO:0033389">
    <property type="term" value="P:putrescine biosynthetic process from arginine, via agmatine"/>
    <property type="evidence" value="ECO:0007669"/>
    <property type="project" value="TreeGrafter"/>
</dbReference>
<sequence>MNTTKNYAGISQEHGNLATSKIVIIPVPYDGTSTWQKGADKGPQAFLDASENMELYDIETDSEVYKEGIFLAETVTENSSPEAMVDAVHKITKKYINKNKFVALFGGEHSISIGTVRAFNECFNNLTVLQIDAHADLRKEYLGSKYNHACSMYEASQNTNLVQVGIRSMDVSEKRVMNTDKVFFAHDMAVNEDWMDDVVDQLTSNVFITFDLDAMDPSLLPAAGTPEPGGLFYYETLEFLKRVFAEKNVVGFDMVELCPNKDDKSSDFIAAKLFYKMLSYKFASKDDTYNTGEDDNEDKNPFGKLSKFKNDEDDY</sequence>
<dbReference type="PANTHER" id="PTHR11358:SF26">
    <property type="entry name" value="GUANIDINO ACID HYDROLASE, MITOCHONDRIAL"/>
    <property type="match status" value="1"/>
</dbReference>
<dbReference type="PIRSF" id="PIRSF036979">
    <property type="entry name" value="Arginase"/>
    <property type="match status" value="1"/>
</dbReference>
<dbReference type="RefSeq" id="WP_105020261.1">
    <property type="nucleotide sequence ID" value="NZ_MSCM01000001.1"/>
</dbReference>
<dbReference type="GO" id="GO:0008783">
    <property type="term" value="F:agmatinase activity"/>
    <property type="evidence" value="ECO:0007669"/>
    <property type="project" value="TreeGrafter"/>
</dbReference>
<comment type="cofactor">
    <cofactor evidence="4">
        <name>Mn(2+)</name>
        <dbReference type="ChEBI" id="CHEBI:29035"/>
    </cofactor>
    <text evidence="4">Binds 2 manganese ions per subunit.</text>
</comment>
<dbReference type="SUPFAM" id="SSF52768">
    <property type="entry name" value="Arginase/deacetylase"/>
    <property type="match status" value="1"/>
</dbReference>
<dbReference type="Proteomes" id="UP000239068">
    <property type="component" value="Unassembled WGS sequence"/>
</dbReference>
<evidence type="ECO:0000256" key="5">
    <source>
        <dbReference type="RuleBase" id="RU003684"/>
    </source>
</evidence>
<name>A0A2S7WVR1_9FLAO</name>
<feature type="binding site" evidence="4">
    <location>
        <position position="132"/>
    </location>
    <ligand>
        <name>Mn(2+)</name>
        <dbReference type="ChEBI" id="CHEBI:29035"/>
        <label>1</label>
    </ligand>
</feature>
<dbReference type="EMBL" id="MSCM01000001">
    <property type="protein sequence ID" value="PQJ81689.1"/>
    <property type="molecule type" value="Genomic_DNA"/>
</dbReference>
<dbReference type="AlphaFoldDB" id="A0A2S7WVR1"/>
<dbReference type="Pfam" id="PF00491">
    <property type="entry name" value="Arginase"/>
    <property type="match status" value="1"/>
</dbReference>
<comment type="similarity">
    <text evidence="1">Belongs to the arginase family. Agmatinase subfamily.</text>
</comment>
<feature type="binding site" evidence="4">
    <location>
        <position position="211"/>
    </location>
    <ligand>
        <name>Mn(2+)</name>
        <dbReference type="ChEBI" id="CHEBI:29035"/>
        <label>1</label>
    </ligand>
</feature>
<feature type="binding site" evidence="4">
    <location>
        <position position="134"/>
    </location>
    <ligand>
        <name>Mn(2+)</name>
        <dbReference type="ChEBI" id="CHEBI:29035"/>
        <label>1</label>
    </ligand>
</feature>
<protein>
    <submittedName>
        <fullName evidence="7">Agmatinase</fullName>
    </submittedName>
</protein>
<dbReference type="PANTHER" id="PTHR11358">
    <property type="entry name" value="ARGINASE/AGMATINASE"/>
    <property type="match status" value="1"/>
</dbReference>
<evidence type="ECO:0000313" key="7">
    <source>
        <dbReference type="EMBL" id="PQJ81689.1"/>
    </source>
</evidence>
<dbReference type="OrthoDB" id="9788689at2"/>
<evidence type="ECO:0000256" key="2">
    <source>
        <dbReference type="ARBA" id="ARBA00022723"/>
    </source>
</evidence>
<organism evidence="7 8">
    <name type="scientific">Polaribacter glomeratus</name>
    <dbReference type="NCBI Taxonomy" id="102"/>
    <lineage>
        <taxon>Bacteria</taxon>
        <taxon>Pseudomonadati</taxon>
        <taxon>Bacteroidota</taxon>
        <taxon>Flavobacteriia</taxon>
        <taxon>Flavobacteriales</taxon>
        <taxon>Flavobacteriaceae</taxon>
    </lineage>
</organism>
<dbReference type="InterPro" id="IPR005925">
    <property type="entry name" value="Agmatinase-rel"/>
</dbReference>
<gene>
    <name evidence="7" type="ORF">BTO16_03500</name>
</gene>
<feature type="region of interest" description="Disordered" evidence="6">
    <location>
        <begin position="289"/>
        <end position="315"/>
    </location>
</feature>
<dbReference type="CDD" id="cd11593">
    <property type="entry name" value="Agmatinase-like_2"/>
    <property type="match status" value="1"/>
</dbReference>
<dbReference type="InterPro" id="IPR023696">
    <property type="entry name" value="Ureohydrolase_dom_sf"/>
</dbReference>
<keyword evidence="8" id="KW-1185">Reference proteome</keyword>
<proteinExistence type="inferred from homology"/>